<dbReference type="GO" id="GO:0043130">
    <property type="term" value="F:ubiquitin binding"/>
    <property type="evidence" value="ECO:0007669"/>
    <property type="project" value="UniProtKB-UniRule"/>
</dbReference>
<evidence type="ECO:0000313" key="7">
    <source>
        <dbReference type="Proteomes" id="UP000187455"/>
    </source>
</evidence>
<keyword evidence="4" id="KW-0967">Endosome</keyword>
<dbReference type="InterPro" id="IPR040608">
    <property type="entry name" value="Snf8/Vps36"/>
</dbReference>
<sequence length="349" mass="39024">MECCDLGYTKRPLIGDFESVVLISELLTMSGDHDERRECTAYITNSRVVFVDKADPDEFSAQLRFQNILSVFEETRNFWSKTKVVIQLKEPDSPELAKESDLNIIKPGSTTGEESITSVLSMSPFEWKCTICEHINIGYSEESGKCELCGVVEKNPQKNALVEEGGLVCGQCTFLNHVDLENCEICSSPLRGHTVKFPTINVTKMEIKRRFWLFGAKFIVIRFIKGGSTQFFSTLEDQINKFRNEKSTTLEVKKSENSDVALKQDNNEIGGISAIILKTQNEKESMDLALGEAFTDLDALSLKAKEMVDFAKSIVNKLVMKNVESGESGSSAEFQKYLSTIGINDPVTK</sequence>
<dbReference type="STRING" id="133383.A0A1R0GWA6"/>
<name>A0A1R0GWA6_9FUNG</name>
<dbReference type="PANTHER" id="PTHR13128:SF12">
    <property type="entry name" value="VACUOLAR PROTEIN-SORTING-ASSOCIATED PROTEIN 36"/>
    <property type="match status" value="1"/>
</dbReference>
<evidence type="ECO:0000313" key="6">
    <source>
        <dbReference type="EMBL" id="OLY81186.1"/>
    </source>
</evidence>
<evidence type="ECO:0000256" key="4">
    <source>
        <dbReference type="RuleBase" id="RU367095"/>
    </source>
</evidence>
<keyword evidence="4" id="KW-0963">Cytoplasm</keyword>
<dbReference type="Gene3D" id="6.10.140.260">
    <property type="match status" value="1"/>
</dbReference>
<comment type="subunit">
    <text evidence="4">Component of the endosomal sorting complex required for transport II (ESCRT-II).</text>
</comment>
<dbReference type="InterPro" id="IPR021648">
    <property type="entry name" value="GLUE_dom"/>
</dbReference>
<dbReference type="Proteomes" id="UP000187455">
    <property type="component" value="Unassembled WGS sequence"/>
</dbReference>
<keyword evidence="4" id="KW-0813">Transport</keyword>
<comment type="caution">
    <text evidence="6">The sequence shown here is derived from an EMBL/GenBank/DDBJ whole genome shotgun (WGS) entry which is preliminary data.</text>
</comment>
<keyword evidence="1" id="KW-0479">Metal-binding</keyword>
<dbReference type="Pfam" id="PF11605">
    <property type="entry name" value="Vps36_ESCRT-II"/>
    <property type="match status" value="1"/>
</dbReference>
<organism evidence="6 7">
    <name type="scientific">Smittium mucronatum</name>
    <dbReference type="NCBI Taxonomy" id="133383"/>
    <lineage>
        <taxon>Eukaryota</taxon>
        <taxon>Fungi</taxon>
        <taxon>Fungi incertae sedis</taxon>
        <taxon>Zoopagomycota</taxon>
        <taxon>Kickxellomycotina</taxon>
        <taxon>Harpellomycetes</taxon>
        <taxon>Harpellales</taxon>
        <taxon>Legeriomycetaceae</taxon>
        <taxon>Smittium</taxon>
    </lineage>
</organism>
<dbReference type="GO" id="GO:0031902">
    <property type="term" value="C:late endosome membrane"/>
    <property type="evidence" value="ECO:0007669"/>
    <property type="project" value="UniProtKB-UniRule"/>
</dbReference>
<dbReference type="GO" id="GO:0008270">
    <property type="term" value="F:zinc ion binding"/>
    <property type="evidence" value="ECO:0007669"/>
    <property type="project" value="UniProtKB-KW"/>
</dbReference>
<proteinExistence type="inferred from homology"/>
<dbReference type="Pfam" id="PF04157">
    <property type="entry name" value="EAP30"/>
    <property type="match status" value="1"/>
</dbReference>
<feature type="domain" description="GLUE N-terminal" evidence="5">
    <location>
        <begin position="4"/>
        <end position="251"/>
    </location>
</feature>
<keyword evidence="4" id="KW-0653">Protein transport</keyword>
<dbReference type="InterPro" id="IPR037855">
    <property type="entry name" value="Vps36"/>
</dbReference>
<dbReference type="GO" id="GO:0043328">
    <property type="term" value="P:protein transport to vacuole involved in ubiquitin-dependent protein catabolic process via the multivesicular body sorting pathway"/>
    <property type="evidence" value="ECO:0007669"/>
    <property type="project" value="UniProtKB-UniRule"/>
</dbReference>
<dbReference type="SUPFAM" id="SSF50729">
    <property type="entry name" value="PH domain-like"/>
    <property type="match status" value="1"/>
</dbReference>
<accession>A0A1R0GWA6</accession>
<comment type="similarity">
    <text evidence="4">Belongs to the VPS36 family.</text>
</comment>
<evidence type="ECO:0000259" key="5">
    <source>
        <dbReference type="PROSITE" id="PS51495"/>
    </source>
</evidence>
<keyword evidence="2" id="KW-0863">Zinc-finger</keyword>
<evidence type="ECO:0000256" key="1">
    <source>
        <dbReference type="ARBA" id="ARBA00022723"/>
    </source>
</evidence>
<evidence type="ECO:0000256" key="2">
    <source>
        <dbReference type="ARBA" id="ARBA00022771"/>
    </source>
</evidence>
<dbReference type="InterPro" id="IPR001876">
    <property type="entry name" value="Znf_RanBP2"/>
</dbReference>
<evidence type="ECO:0000256" key="3">
    <source>
        <dbReference type="ARBA" id="ARBA00022833"/>
    </source>
</evidence>
<keyword evidence="7" id="KW-1185">Reference proteome</keyword>
<dbReference type="InterPro" id="IPR011993">
    <property type="entry name" value="PH-like_dom_sf"/>
</dbReference>
<dbReference type="PROSITE" id="PS51495">
    <property type="entry name" value="GLUE"/>
    <property type="match status" value="1"/>
</dbReference>
<dbReference type="GO" id="GO:0032266">
    <property type="term" value="F:phosphatidylinositol-3-phosphate binding"/>
    <property type="evidence" value="ECO:0007669"/>
    <property type="project" value="UniProtKB-UniRule"/>
</dbReference>
<comment type="subcellular location">
    <subcellularLocation>
        <location evidence="4">Cytoplasm</location>
    </subcellularLocation>
    <subcellularLocation>
        <location evidence="4">Endosome</location>
    </subcellularLocation>
</comment>
<gene>
    <name evidence="6" type="ORF">AYI68_g4712</name>
</gene>
<dbReference type="Gene3D" id="2.30.30.380">
    <property type="entry name" value="Zn-finger domain of Sec23/24"/>
    <property type="match status" value="1"/>
</dbReference>
<dbReference type="SMART" id="SM00547">
    <property type="entry name" value="ZnF_RBZ"/>
    <property type="match status" value="2"/>
</dbReference>
<reference evidence="6 7" key="1">
    <citation type="journal article" date="2016" name="Mol. Biol. Evol.">
        <title>Genome-Wide Survey of Gut Fungi (Harpellales) Reveals the First Horizontally Transferred Ubiquitin Gene from a Mosquito Host.</title>
        <authorList>
            <person name="Wang Y."/>
            <person name="White M.M."/>
            <person name="Kvist S."/>
            <person name="Moncalvo J.M."/>
        </authorList>
    </citation>
    <scope>NUCLEOTIDE SEQUENCE [LARGE SCALE GENOMIC DNA]</scope>
    <source>
        <strain evidence="6 7">ALG-7-W6</strain>
    </source>
</reference>
<dbReference type="OrthoDB" id="271448at2759"/>
<dbReference type="Gene3D" id="2.30.29.30">
    <property type="entry name" value="Pleckstrin-homology domain (PH domain)/Phosphotyrosine-binding domain (PTB)"/>
    <property type="match status" value="1"/>
</dbReference>
<comment type="function">
    <text evidence="4">Component of the ESCRT-II complex (endosomal sorting complex required for transport II), which is required for multivesicular body (MVB) formation and sorting of endosomal cargo proteins into MVBs.</text>
</comment>
<dbReference type="GO" id="GO:0000814">
    <property type="term" value="C:ESCRT II complex"/>
    <property type="evidence" value="ECO:0007669"/>
    <property type="project" value="UniProtKB-UniRule"/>
</dbReference>
<keyword evidence="3" id="KW-0862">Zinc</keyword>
<dbReference type="AlphaFoldDB" id="A0A1R0GWA6"/>
<dbReference type="PANTHER" id="PTHR13128">
    <property type="entry name" value="VACUOLAR PROTEIN-SORTING-ASSOCIATED PROTEIN 36"/>
    <property type="match status" value="1"/>
</dbReference>
<dbReference type="EMBL" id="LSSL01002688">
    <property type="protein sequence ID" value="OLY81186.1"/>
    <property type="molecule type" value="Genomic_DNA"/>
</dbReference>
<protein>
    <recommendedName>
        <fullName evidence="4">Vacuolar protein-sorting-associated protein 36</fullName>
    </recommendedName>
    <alternativeName>
        <fullName evidence="4">ESCRT-II complex subunit VPS36</fullName>
    </alternativeName>
</protein>